<keyword evidence="3" id="KW-1185">Reference proteome</keyword>
<organism evidence="2 3">
    <name type="scientific">Mycolicibacterium setense</name>
    <dbReference type="NCBI Taxonomy" id="431269"/>
    <lineage>
        <taxon>Bacteria</taxon>
        <taxon>Bacillati</taxon>
        <taxon>Actinomycetota</taxon>
        <taxon>Actinomycetes</taxon>
        <taxon>Mycobacteriales</taxon>
        <taxon>Mycobacteriaceae</taxon>
        <taxon>Mycolicibacterium</taxon>
    </lineage>
</organism>
<evidence type="ECO:0000313" key="2">
    <source>
        <dbReference type="EMBL" id="KHO22721.1"/>
    </source>
</evidence>
<gene>
    <name evidence="2" type="ORF">QQ44_20945</name>
</gene>
<evidence type="ECO:0000313" key="3">
    <source>
        <dbReference type="Proteomes" id="UP000031004"/>
    </source>
</evidence>
<name>A0ABR4YRL3_9MYCO</name>
<dbReference type="Proteomes" id="UP000031004">
    <property type="component" value="Unassembled WGS sequence"/>
</dbReference>
<protein>
    <submittedName>
        <fullName evidence="2">Uncharacterized protein</fullName>
    </submittedName>
</protein>
<sequence length="80" mass="8837">MGHPHQQFGPGGLASDGDPGERVEQRFQFGDVAVPDGFVRNRGHVATMSPTPCRILNGSLRWRRAGSQWDADRAEHREGL</sequence>
<dbReference type="EMBL" id="JTLZ01000009">
    <property type="protein sequence ID" value="KHO22721.1"/>
    <property type="molecule type" value="Genomic_DNA"/>
</dbReference>
<accession>A0ABR4YRL3</accession>
<comment type="caution">
    <text evidence="2">The sequence shown here is derived from an EMBL/GenBank/DDBJ whole genome shotgun (WGS) entry which is preliminary data.</text>
</comment>
<evidence type="ECO:0000256" key="1">
    <source>
        <dbReference type="SAM" id="MobiDB-lite"/>
    </source>
</evidence>
<reference evidence="2 3" key="1">
    <citation type="submission" date="2014-11" db="EMBL/GenBank/DDBJ databases">
        <title>Mycobacterium setense Manresensis Genome.</title>
        <authorList>
            <person name="Rech G."/>
            <person name="Sumoy L."/>
        </authorList>
    </citation>
    <scope>NUCLEOTIDE SEQUENCE [LARGE SCALE GENOMIC DNA]</scope>
    <source>
        <strain evidence="2 3">Manresensis</strain>
    </source>
</reference>
<feature type="region of interest" description="Disordered" evidence="1">
    <location>
        <begin position="1"/>
        <end position="22"/>
    </location>
</feature>
<proteinExistence type="predicted"/>